<organism evidence="19 20">
    <name type="scientific">Natronorubrum sulfidifaciens JCM 14089</name>
    <dbReference type="NCBI Taxonomy" id="1230460"/>
    <lineage>
        <taxon>Archaea</taxon>
        <taxon>Methanobacteriati</taxon>
        <taxon>Methanobacteriota</taxon>
        <taxon>Stenosarchaea group</taxon>
        <taxon>Halobacteria</taxon>
        <taxon>Halobacteriales</taxon>
        <taxon>Natrialbaceae</taxon>
        <taxon>Natronorubrum</taxon>
    </lineage>
</organism>
<dbReference type="SMART" id="SM00448">
    <property type="entry name" value="REC"/>
    <property type="match status" value="1"/>
</dbReference>
<evidence type="ECO:0000259" key="15">
    <source>
        <dbReference type="PROSITE" id="PS50109"/>
    </source>
</evidence>
<name>L9VZP1_9EURY</name>
<dbReference type="InterPro" id="IPR035965">
    <property type="entry name" value="PAS-like_dom_sf"/>
</dbReference>
<dbReference type="OrthoDB" id="230688at2157"/>
<dbReference type="SUPFAM" id="SSF55785">
    <property type="entry name" value="PYP-like sensor domain (PAS domain)"/>
    <property type="match status" value="1"/>
</dbReference>
<evidence type="ECO:0000256" key="7">
    <source>
        <dbReference type="ARBA" id="ARBA00022679"/>
    </source>
</evidence>
<evidence type="ECO:0000256" key="10">
    <source>
        <dbReference type="ARBA" id="ARBA00022741"/>
    </source>
</evidence>
<dbReference type="STRING" id="1230460.C495_14552"/>
<evidence type="ECO:0000256" key="6">
    <source>
        <dbReference type="ARBA" id="ARBA00022553"/>
    </source>
</evidence>
<dbReference type="Gene3D" id="3.40.50.2300">
    <property type="match status" value="1"/>
</dbReference>
<evidence type="ECO:0000256" key="1">
    <source>
        <dbReference type="ARBA" id="ARBA00000085"/>
    </source>
</evidence>
<feature type="domain" description="PAC" evidence="18">
    <location>
        <begin position="325"/>
        <end position="377"/>
    </location>
</feature>
<dbReference type="Pfam" id="PF08447">
    <property type="entry name" value="PAS_3"/>
    <property type="match status" value="1"/>
</dbReference>
<evidence type="ECO:0000259" key="16">
    <source>
        <dbReference type="PROSITE" id="PS50110"/>
    </source>
</evidence>
<dbReference type="Gene3D" id="3.30.565.10">
    <property type="entry name" value="Histidine kinase-like ATPase, C-terminal domain"/>
    <property type="match status" value="1"/>
</dbReference>
<dbReference type="PROSITE" id="PS50112">
    <property type="entry name" value="PAS"/>
    <property type="match status" value="1"/>
</dbReference>
<evidence type="ECO:0000256" key="12">
    <source>
        <dbReference type="ARBA" id="ARBA00022989"/>
    </source>
</evidence>
<keyword evidence="6 14" id="KW-0597">Phosphoprotein</keyword>
<keyword evidence="20" id="KW-1185">Reference proteome</keyword>
<dbReference type="Gene3D" id="3.30.450.20">
    <property type="entry name" value="PAS domain"/>
    <property type="match status" value="1"/>
</dbReference>
<evidence type="ECO:0000256" key="9">
    <source>
        <dbReference type="ARBA" id="ARBA00022737"/>
    </source>
</evidence>
<dbReference type="GO" id="GO:0000166">
    <property type="term" value="F:nucleotide binding"/>
    <property type="evidence" value="ECO:0007669"/>
    <property type="project" value="UniProtKB-KW"/>
</dbReference>
<dbReference type="PROSITE" id="PS50110">
    <property type="entry name" value="RESPONSE_REGULATORY"/>
    <property type="match status" value="1"/>
</dbReference>
<dbReference type="eggNOG" id="arCOG02325">
    <property type="taxonomic scope" value="Archaea"/>
</dbReference>
<dbReference type="RefSeq" id="WP_008164145.1">
    <property type="nucleotide sequence ID" value="NZ_AOHX01000045.1"/>
</dbReference>
<dbReference type="InterPro" id="IPR000700">
    <property type="entry name" value="PAS-assoc_C"/>
</dbReference>
<evidence type="ECO:0000256" key="3">
    <source>
        <dbReference type="ARBA" id="ARBA00012438"/>
    </source>
</evidence>
<dbReference type="Proteomes" id="UP000011661">
    <property type="component" value="Unassembled WGS sequence"/>
</dbReference>
<dbReference type="PANTHER" id="PTHR43304:SF1">
    <property type="entry name" value="PAC DOMAIN-CONTAINING PROTEIN"/>
    <property type="match status" value="1"/>
</dbReference>
<dbReference type="Pfam" id="PF00072">
    <property type="entry name" value="Response_reg"/>
    <property type="match status" value="1"/>
</dbReference>
<proteinExistence type="predicted"/>
<keyword evidence="4" id="KW-1003">Cell membrane</keyword>
<keyword evidence="9" id="KW-0677">Repeat</keyword>
<keyword evidence="12" id="KW-1133">Transmembrane helix</keyword>
<dbReference type="PROSITE" id="PS50113">
    <property type="entry name" value="PAC"/>
    <property type="match status" value="1"/>
</dbReference>
<dbReference type="FunFam" id="2.10.70.100:FF:000001">
    <property type="entry name" value="Sensory transduction histidine kinase"/>
    <property type="match status" value="1"/>
</dbReference>
<dbReference type="GO" id="GO:0004673">
    <property type="term" value="F:protein histidine kinase activity"/>
    <property type="evidence" value="ECO:0007669"/>
    <property type="project" value="UniProtKB-EC"/>
</dbReference>
<evidence type="ECO:0000259" key="17">
    <source>
        <dbReference type="PROSITE" id="PS50112"/>
    </source>
</evidence>
<dbReference type="GO" id="GO:0000160">
    <property type="term" value="P:phosphorelay signal transduction system"/>
    <property type="evidence" value="ECO:0007669"/>
    <property type="project" value="InterPro"/>
</dbReference>
<dbReference type="eggNOG" id="arCOG02387">
    <property type="taxonomic scope" value="Archaea"/>
</dbReference>
<gene>
    <name evidence="19" type="ORF">C495_14552</name>
</gene>
<evidence type="ECO:0000256" key="8">
    <source>
        <dbReference type="ARBA" id="ARBA00022692"/>
    </source>
</evidence>
<dbReference type="InterPro" id="IPR011006">
    <property type="entry name" value="CheY-like_superfamily"/>
</dbReference>
<comment type="subcellular location">
    <subcellularLocation>
        <location evidence="2">Cell inner membrane</location>
        <topology evidence="2">Multi-pass membrane protein</topology>
    </subcellularLocation>
</comment>
<keyword evidence="7" id="KW-0808">Transferase</keyword>
<keyword evidence="8" id="KW-0812">Transmembrane</keyword>
<protein>
    <recommendedName>
        <fullName evidence="3">histidine kinase</fullName>
        <ecNumber evidence="3">2.7.13.3</ecNumber>
    </recommendedName>
</protein>
<evidence type="ECO:0000256" key="2">
    <source>
        <dbReference type="ARBA" id="ARBA00004429"/>
    </source>
</evidence>
<dbReference type="InterPro" id="IPR036890">
    <property type="entry name" value="HATPase_C_sf"/>
</dbReference>
<evidence type="ECO:0000256" key="5">
    <source>
        <dbReference type="ARBA" id="ARBA00022519"/>
    </source>
</evidence>
<dbReference type="SMART" id="SM00091">
    <property type="entry name" value="PAS"/>
    <property type="match status" value="1"/>
</dbReference>
<comment type="caution">
    <text evidence="19">The sequence shown here is derived from an EMBL/GenBank/DDBJ whole genome shotgun (WGS) entry which is preliminary data.</text>
</comment>
<evidence type="ECO:0000256" key="11">
    <source>
        <dbReference type="ARBA" id="ARBA00022777"/>
    </source>
</evidence>
<evidence type="ECO:0000256" key="13">
    <source>
        <dbReference type="ARBA" id="ARBA00023136"/>
    </source>
</evidence>
<keyword evidence="13" id="KW-0472">Membrane</keyword>
<dbReference type="PRINTS" id="PR00344">
    <property type="entry name" value="BCTRLSENSOR"/>
</dbReference>
<dbReference type="InterPro" id="IPR004358">
    <property type="entry name" value="Sig_transdc_His_kin-like_C"/>
</dbReference>
<dbReference type="InterPro" id="IPR013655">
    <property type="entry name" value="PAS_fold_3"/>
</dbReference>
<dbReference type="SMART" id="SM00387">
    <property type="entry name" value="HATPase_c"/>
    <property type="match status" value="1"/>
</dbReference>
<feature type="domain" description="Response regulatory" evidence="16">
    <location>
        <begin position="2"/>
        <end position="117"/>
    </location>
</feature>
<dbReference type="PANTHER" id="PTHR43304">
    <property type="entry name" value="PHYTOCHROME-LIKE PROTEIN CPH1"/>
    <property type="match status" value="1"/>
</dbReference>
<dbReference type="Gene3D" id="2.10.70.100">
    <property type="match status" value="1"/>
</dbReference>
<dbReference type="SUPFAM" id="SSF55874">
    <property type="entry name" value="ATPase domain of HSP90 chaperone/DNA topoisomerase II/histidine kinase"/>
    <property type="match status" value="1"/>
</dbReference>
<evidence type="ECO:0000313" key="20">
    <source>
        <dbReference type="Proteomes" id="UP000011661"/>
    </source>
</evidence>
<dbReference type="PROSITE" id="PS50109">
    <property type="entry name" value="HIS_KIN"/>
    <property type="match status" value="1"/>
</dbReference>
<keyword evidence="11 19" id="KW-0418">Kinase</keyword>
<evidence type="ECO:0000259" key="18">
    <source>
        <dbReference type="PROSITE" id="PS50113"/>
    </source>
</evidence>
<sequence length="587" mass="64891">MDVLYVADQSDHLESAATLERALAAVTIHETPSGEGALETLATESIDCIVVDLPAPDDGDLEFLRRVRERAPSVSLILLSNAPSEAVLAEAIDAGITGYLSKQLPGWDELLVRTIRNAAEKHHTERALAERTKEFTAVQLTAHLLEDATQSLEDVLEQFVTFLPSSFTRPEATAARVTVSTHQVTTEGFDPAAESISVRTQTDDGTPIALEVAAIGVRPVGDSEPFLDEEVALVDTLLSFLEFYLERRESRQRLELALEGADAGIWAWDIETGELLWDENLERLFGLEPGTFEGTYRDFLEYVHPEDRPTVDRAAADALERAERFSLEFRIVRPDETVHWLASRATILTDASGEPVRMIGIEVDITERKERERQLQVINHLLRHNVRNDMAIVRGYAEAIRDGDGDRDEQAAVMIETIDELLETIDKKQTIVDVLSGPHERRARELVGTLEGAIDLVAAQYPAVEITRALPETCLVVAVPELEAALIELLENAVVHNDCEQPVLEVAVECDDRTARIHVGDTGPRIPEMEIDVLTGTRSIDPLYHGSGLGLWVVHWVVKRSGGMLTFNTNEPRGNVVTVTLPVADRG</sequence>
<dbReference type="InterPro" id="IPR052162">
    <property type="entry name" value="Sensor_kinase/Photoreceptor"/>
</dbReference>
<accession>L9VZP1</accession>
<feature type="domain" description="Histidine kinase" evidence="15">
    <location>
        <begin position="381"/>
        <end position="585"/>
    </location>
</feature>
<dbReference type="SMART" id="SM00086">
    <property type="entry name" value="PAC"/>
    <property type="match status" value="1"/>
</dbReference>
<dbReference type="EMBL" id="AOHX01000045">
    <property type="protein sequence ID" value="ELY42542.1"/>
    <property type="molecule type" value="Genomic_DNA"/>
</dbReference>
<dbReference type="InterPro" id="IPR003594">
    <property type="entry name" value="HATPase_dom"/>
</dbReference>
<dbReference type="NCBIfam" id="TIGR00229">
    <property type="entry name" value="sensory_box"/>
    <property type="match status" value="1"/>
</dbReference>
<reference evidence="19 20" key="1">
    <citation type="journal article" date="2014" name="PLoS Genet.">
        <title>Phylogenetically driven sequencing of extremely halophilic archaea reveals strategies for static and dynamic osmo-response.</title>
        <authorList>
            <person name="Becker E.A."/>
            <person name="Seitzer P.M."/>
            <person name="Tritt A."/>
            <person name="Larsen D."/>
            <person name="Krusor M."/>
            <person name="Yao A.I."/>
            <person name="Wu D."/>
            <person name="Madern D."/>
            <person name="Eisen J.A."/>
            <person name="Darling A.E."/>
            <person name="Facciotti M.T."/>
        </authorList>
    </citation>
    <scope>NUCLEOTIDE SEQUENCE [LARGE SCALE GENOMIC DNA]</scope>
    <source>
        <strain evidence="19 20">JCM 14089</strain>
    </source>
</reference>
<dbReference type="eggNOG" id="arCOG02365">
    <property type="taxonomic scope" value="Archaea"/>
</dbReference>
<dbReference type="InterPro" id="IPR000014">
    <property type="entry name" value="PAS"/>
</dbReference>
<dbReference type="InterPro" id="IPR001789">
    <property type="entry name" value="Sig_transdc_resp-reg_receiver"/>
</dbReference>
<keyword evidence="10" id="KW-0547">Nucleotide-binding</keyword>
<dbReference type="InterPro" id="IPR005467">
    <property type="entry name" value="His_kinase_dom"/>
</dbReference>
<dbReference type="AlphaFoldDB" id="L9VZP1"/>
<dbReference type="InterPro" id="IPR001610">
    <property type="entry name" value="PAC"/>
</dbReference>
<evidence type="ECO:0000256" key="14">
    <source>
        <dbReference type="PROSITE-ProRule" id="PRU00169"/>
    </source>
</evidence>
<dbReference type="CDD" id="cd00130">
    <property type="entry name" value="PAS"/>
    <property type="match status" value="1"/>
</dbReference>
<comment type="catalytic activity">
    <reaction evidence="1">
        <text>ATP + protein L-histidine = ADP + protein N-phospho-L-histidine.</text>
        <dbReference type="EC" id="2.7.13.3"/>
    </reaction>
</comment>
<dbReference type="GO" id="GO:0005886">
    <property type="term" value="C:plasma membrane"/>
    <property type="evidence" value="ECO:0007669"/>
    <property type="project" value="UniProtKB-SubCell"/>
</dbReference>
<feature type="domain" description="PAS" evidence="17">
    <location>
        <begin position="250"/>
        <end position="322"/>
    </location>
</feature>
<dbReference type="PATRIC" id="fig|1230460.4.peg.2964"/>
<evidence type="ECO:0000256" key="4">
    <source>
        <dbReference type="ARBA" id="ARBA00022475"/>
    </source>
</evidence>
<feature type="modified residue" description="4-aspartylphosphate" evidence="14">
    <location>
        <position position="52"/>
    </location>
</feature>
<keyword evidence="5" id="KW-0997">Cell inner membrane</keyword>
<evidence type="ECO:0000313" key="19">
    <source>
        <dbReference type="EMBL" id="ELY42542.1"/>
    </source>
</evidence>
<dbReference type="Pfam" id="PF02518">
    <property type="entry name" value="HATPase_c"/>
    <property type="match status" value="1"/>
</dbReference>
<dbReference type="SUPFAM" id="SSF52172">
    <property type="entry name" value="CheY-like"/>
    <property type="match status" value="1"/>
</dbReference>
<dbReference type="EC" id="2.7.13.3" evidence="3"/>